<reference evidence="19" key="1">
    <citation type="journal article" date="2023" name="GigaByte">
        <title>Genome assembly of the bearded iris, Iris pallida Lam.</title>
        <authorList>
            <person name="Bruccoleri R.E."/>
            <person name="Oakeley E.J."/>
            <person name="Faust A.M.E."/>
            <person name="Altorfer M."/>
            <person name="Dessus-Babus S."/>
            <person name="Burckhardt D."/>
            <person name="Oertli M."/>
            <person name="Naumann U."/>
            <person name="Petersen F."/>
            <person name="Wong J."/>
        </authorList>
    </citation>
    <scope>NUCLEOTIDE SEQUENCE</scope>
    <source>
        <strain evidence="19">GSM-AAB239-AS_SAM_17_03QT</strain>
    </source>
</reference>
<feature type="domain" description="RING-type" evidence="18">
    <location>
        <begin position="125"/>
        <end position="167"/>
    </location>
</feature>
<evidence type="ECO:0000256" key="13">
    <source>
        <dbReference type="ARBA" id="ARBA00024209"/>
    </source>
</evidence>
<reference evidence="19" key="2">
    <citation type="submission" date="2023-04" db="EMBL/GenBank/DDBJ databases">
        <authorList>
            <person name="Bruccoleri R.E."/>
            <person name="Oakeley E.J."/>
            <person name="Faust A.-M."/>
            <person name="Dessus-Babus S."/>
            <person name="Altorfer M."/>
            <person name="Burckhardt D."/>
            <person name="Oertli M."/>
            <person name="Naumann U."/>
            <person name="Petersen F."/>
            <person name="Wong J."/>
        </authorList>
    </citation>
    <scope>NUCLEOTIDE SEQUENCE</scope>
    <source>
        <strain evidence="19">GSM-AAB239-AS_SAM_17_03QT</strain>
        <tissue evidence="19">Leaf</tissue>
    </source>
</reference>
<dbReference type="EMBL" id="JANAVB010014797">
    <property type="protein sequence ID" value="KAJ6833740.1"/>
    <property type="molecule type" value="Genomic_DNA"/>
</dbReference>
<comment type="catalytic activity">
    <reaction evidence="1">
        <text>S-ubiquitinyl-[E2 ubiquitin-conjugating enzyme]-L-cysteine + [acceptor protein]-L-lysine = [E2 ubiquitin-conjugating enzyme]-L-cysteine + N(6)-ubiquitinyl-[acceptor protein]-L-lysine.</text>
        <dbReference type="EC" id="2.3.2.27"/>
    </reaction>
</comment>
<proteinExistence type="inferred from homology"/>
<dbReference type="InterPro" id="IPR013083">
    <property type="entry name" value="Znf_RING/FYVE/PHD"/>
</dbReference>
<keyword evidence="17" id="KW-0732">Signal</keyword>
<evidence type="ECO:0000256" key="5">
    <source>
        <dbReference type="ARBA" id="ARBA00022679"/>
    </source>
</evidence>
<feature type="transmembrane region" description="Helical" evidence="16">
    <location>
        <begin position="49"/>
        <end position="68"/>
    </location>
</feature>
<dbReference type="PANTHER" id="PTHR14155">
    <property type="entry name" value="RING FINGER DOMAIN-CONTAINING"/>
    <property type="match status" value="1"/>
</dbReference>
<evidence type="ECO:0000256" key="4">
    <source>
        <dbReference type="ARBA" id="ARBA00012483"/>
    </source>
</evidence>
<protein>
    <recommendedName>
        <fullName evidence="4">RING-type E3 ubiquitin transferase</fullName>
        <ecNumber evidence="4">2.3.2.27</ecNumber>
    </recommendedName>
</protein>
<keyword evidence="9" id="KW-0833">Ubl conjugation pathway</keyword>
<evidence type="ECO:0000256" key="1">
    <source>
        <dbReference type="ARBA" id="ARBA00000900"/>
    </source>
</evidence>
<evidence type="ECO:0000256" key="17">
    <source>
        <dbReference type="SAM" id="SignalP"/>
    </source>
</evidence>
<dbReference type="Gene3D" id="3.30.40.10">
    <property type="entry name" value="Zinc/RING finger domain, C3HC4 (zinc finger)"/>
    <property type="match status" value="1"/>
</dbReference>
<dbReference type="Pfam" id="PF13639">
    <property type="entry name" value="zf-RING_2"/>
    <property type="match status" value="1"/>
</dbReference>
<gene>
    <name evidence="19" type="ORF">M6B38_103145</name>
    <name evidence="20" type="ORF">M6B38_338585</name>
</gene>
<evidence type="ECO:0000313" key="19">
    <source>
        <dbReference type="EMBL" id="KAJ6813970.1"/>
    </source>
</evidence>
<keyword evidence="11 16" id="KW-1133">Transmembrane helix</keyword>
<evidence type="ECO:0000256" key="8">
    <source>
        <dbReference type="ARBA" id="ARBA00022771"/>
    </source>
</evidence>
<dbReference type="EMBL" id="JANAVB010029899">
    <property type="protein sequence ID" value="KAJ6813970.1"/>
    <property type="molecule type" value="Genomic_DNA"/>
</dbReference>
<feature type="region of interest" description="Disordered" evidence="15">
    <location>
        <begin position="267"/>
        <end position="301"/>
    </location>
</feature>
<keyword evidence="5" id="KW-0808">Transferase</keyword>
<evidence type="ECO:0000256" key="12">
    <source>
        <dbReference type="ARBA" id="ARBA00023136"/>
    </source>
</evidence>
<evidence type="ECO:0000256" key="15">
    <source>
        <dbReference type="SAM" id="MobiDB-lite"/>
    </source>
</evidence>
<dbReference type="FunFam" id="3.30.40.10:FF:000187">
    <property type="entry name" value="E3 ubiquitin-protein ligase ATL6"/>
    <property type="match status" value="1"/>
</dbReference>
<evidence type="ECO:0000256" key="7">
    <source>
        <dbReference type="ARBA" id="ARBA00022723"/>
    </source>
</evidence>
<dbReference type="Proteomes" id="UP001140949">
    <property type="component" value="Unassembled WGS sequence"/>
</dbReference>
<dbReference type="CDD" id="cd16461">
    <property type="entry name" value="RING-H2_EL5-like"/>
    <property type="match status" value="1"/>
</dbReference>
<dbReference type="PROSITE" id="PS50089">
    <property type="entry name" value="ZF_RING_2"/>
    <property type="match status" value="1"/>
</dbReference>
<evidence type="ECO:0000256" key="14">
    <source>
        <dbReference type="PROSITE-ProRule" id="PRU00175"/>
    </source>
</evidence>
<keyword evidence="12 16" id="KW-0472">Membrane</keyword>
<comment type="caution">
    <text evidence="19">The sequence shown here is derived from an EMBL/GenBank/DDBJ whole genome shotgun (WGS) entry which is preliminary data.</text>
</comment>
<dbReference type="InterPro" id="IPR001841">
    <property type="entry name" value="Znf_RING"/>
</dbReference>
<name>A0AAX6FBV0_IRIPA</name>
<evidence type="ECO:0000259" key="18">
    <source>
        <dbReference type="PROSITE" id="PS50089"/>
    </source>
</evidence>
<sequence length="301" mass="32883">MKQQAMATNVALLLLSTLFLHCVLAQPTAPSFGDGAPYRYNTNFSPGIAVLIVVLVAFFFVIIFFTLYMHRSTADRSVVAPVPAVAAAGSREGRRGLDEKLIETFPTLAYSEVMELKTDKEPLECAVCLCEFTEEESLRMLPRCCHVFHPECIDTWLSGHVTCPVCRADLSAAPAAAEEAPVAELAIDLSKIGRSNTTGHVASCAAADRFTLRLPEHVRREVVMRRSASIAVAFPAKGESSSKSGYRRGRSERWGSFVRTLSIWRRGEGEGTSSSSESTHRRKSSLDDQGSSATVRSNLHV</sequence>
<comment type="similarity">
    <text evidence="13">Belongs to the RING-type zinc finger family. ATL subfamily.</text>
</comment>
<evidence type="ECO:0000313" key="20">
    <source>
        <dbReference type="EMBL" id="KAJ6833740.1"/>
    </source>
</evidence>
<evidence type="ECO:0000313" key="21">
    <source>
        <dbReference type="Proteomes" id="UP001140949"/>
    </source>
</evidence>
<comment type="subcellular location">
    <subcellularLocation>
        <location evidence="2">Membrane</location>
        <topology evidence="2">Single-pass membrane protein</topology>
    </subcellularLocation>
</comment>
<keyword evidence="10" id="KW-0862">Zinc</keyword>
<evidence type="ECO:0000256" key="3">
    <source>
        <dbReference type="ARBA" id="ARBA00004906"/>
    </source>
</evidence>
<keyword evidence="6 16" id="KW-0812">Transmembrane</keyword>
<dbReference type="PANTHER" id="PTHR14155:SF263">
    <property type="entry name" value="E3 UBIQUITIN-PROTEIN LIGASE ATL6"/>
    <property type="match status" value="1"/>
</dbReference>
<feature type="chain" id="PRO_5044718725" description="RING-type E3 ubiquitin transferase" evidence="17">
    <location>
        <begin position="26"/>
        <end position="301"/>
    </location>
</feature>
<feature type="compositionally biased region" description="Polar residues" evidence="15">
    <location>
        <begin position="287"/>
        <end position="301"/>
    </location>
</feature>
<evidence type="ECO:0000256" key="10">
    <source>
        <dbReference type="ARBA" id="ARBA00022833"/>
    </source>
</evidence>
<evidence type="ECO:0000256" key="9">
    <source>
        <dbReference type="ARBA" id="ARBA00022786"/>
    </source>
</evidence>
<dbReference type="GO" id="GO:0061630">
    <property type="term" value="F:ubiquitin protein ligase activity"/>
    <property type="evidence" value="ECO:0007669"/>
    <property type="project" value="UniProtKB-EC"/>
</dbReference>
<evidence type="ECO:0000256" key="11">
    <source>
        <dbReference type="ARBA" id="ARBA00022989"/>
    </source>
</evidence>
<accession>A0AAX6FBV0</accession>
<keyword evidence="8 14" id="KW-0863">Zinc-finger</keyword>
<dbReference type="EC" id="2.3.2.27" evidence="4"/>
<comment type="pathway">
    <text evidence="3">Protein modification; protein ubiquitination.</text>
</comment>
<feature type="signal peptide" evidence="17">
    <location>
        <begin position="1"/>
        <end position="25"/>
    </location>
</feature>
<dbReference type="AlphaFoldDB" id="A0AAX6FBV0"/>
<dbReference type="SUPFAM" id="SSF57850">
    <property type="entry name" value="RING/U-box"/>
    <property type="match status" value="1"/>
</dbReference>
<evidence type="ECO:0000256" key="2">
    <source>
        <dbReference type="ARBA" id="ARBA00004167"/>
    </source>
</evidence>
<keyword evidence="7" id="KW-0479">Metal-binding</keyword>
<dbReference type="GO" id="GO:0008270">
    <property type="term" value="F:zinc ion binding"/>
    <property type="evidence" value="ECO:0007669"/>
    <property type="project" value="UniProtKB-KW"/>
</dbReference>
<evidence type="ECO:0000256" key="6">
    <source>
        <dbReference type="ARBA" id="ARBA00022692"/>
    </source>
</evidence>
<evidence type="ECO:0000256" key="16">
    <source>
        <dbReference type="SAM" id="Phobius"/>
    </source>
</evidence>
<dbReference type="GO" id="GO:0016020">
    <property type="term" value="C:membrane"/>
    <property type="evidence" value="ECO:0007669"/>
    <property type="project" value="UniProtKB-SubCell"/>
</dbReference>
<keyword evidence="21" id="KW-1185">Reference proteome</keyword>
<dbReference type="SMART" id="SM00184">
    <property type="entry name" value="RING"/>
    <property type="match status" value="1"/>
</dbReference>
<dbReference type="InterPro" id="IPR053238">
    <property type="entry name" value="RING-H2_zinc_finger"/>
</dbReference>
<organism evidence="19 21">
    <name type="scientific">Iris pallida</name>
    <name type="common">Sweet iris</name>
    <dbReference type="NCBI Taxonomy" id="29817"/>
    <lineage>
        <taxon>Eukaryota</taxon>
        <taxon>Viridiplantae</taxon>
        <taxon>Streptophyta</taxon>
        <taxon>Embryophyta</taxon>
        <taxon>Tracheophyta</taxon>
        <taxon>Spermatophyta</taxon>
        <taxon>Magnoliopsida</taxon>
        <taxon>Liliopsida</taxon>
        <taxon>Asparagales</taxon>
        <taxon>Iridaceae</taxon>
        <taxon>Iridoideae</taxon>
        <taxon>Irideae</taxon>
        <taxon>Iris</taxon>
    </lineage>
</organism>